<dbReference type="NCBIfam" id="TIGR03363">
    <property type="entry name" value="VI_chp_8"/>
    <property type="match status" value="1"/>
</dbReference>
<dbReference type="PANTHER" id="PTHR37951:SF1">
    <property type="entry name" value="TYPE VI SECRETION SYSTEM COMPONENT TSSA1"/>
    <property type="match status" value="1"/>
</dbReference>
<protein>
    <submittedName>
        <fullName evidence="3">Type VI secretion protein ImpA</fullName>
    </submittedName>
</protein>
<accession>A0AA91IAI4</accession>
<dbReference type="AlphaFoldDB" id="A0AA91IAI4"/>
<evidence type="ECO:0000256" key="1">
    <source>
        <dbReference type="SAM" id="MobiDB-lite"/>
    </source>
</evidence>
<feature type="domain" description="ImpA N-terminal" evidence="2">
    <location>
        <begin position="11"/>
        <end position="134"/>
    </location>
</feature>
<evidence type="ECO:0000259" key="2">
    <source>
        <dbReference type="Pfam" id="PF06812"/>
    </source>
</evidence>
<dbReference type="EMBL" id="LVHG01000049">
    <property type="protein sequence ID" value="OAK62695.1"/>
    <property type="molecule type" value="Genomic_DNA"/>
</dbReference>
<evidence type="ECO:0000313" key="3">
    <source>
        <dbReference type="EMBL" id="OAK62695.1"/>
    </source>
</evidence>
<evidence type="ECO:0000313" key="4">
    <source>
        <dbReference type="Proteomes" id="UP000077852"/>
    </source>
</evidence>
<dbReference type="Pfam" id="PF06812">
    <property type="entry name" value="ImpA_N"/>
    <property type="match status" value="1"/>
</dbReference>
<reference evidence="3 4" key="1">
    <citation type="submission" date="2016-03" db="EMBL/GenBank/DDBJ databases">
        <title>Genome sequence of Variovorax paradoxus KB5.</title>
        <authorList>
            <person name="Jeong H."/>
            <person name="Hong C.E."/>
            <person name="Jo S.H."/>
            <person name="Park J.M."/>
        </authorList>
    </citation>
    <scope>NUCLEOTIDE SEQUENCE [LARGE SCALE GENOMIC DNA]</scope>
    <source>
        <strain evidence="3 4">KB5</strain>
    </source>
</reference>
<dbReference type="PANTHER" id="PTHR37951">
    <property type="entry name" value="CYTOPLASMIC PROTEIN-RELATED"/>
    <property type="match status" value="1"/>
</dbReference>
<organism evidence="3 4">
    <name type="scientific">Variovorax paradoxus</name>
    <dbReference type="NCBI Taxonomy" id="34073"/>
    <lineage>
        <taxon>Bacteria</taxon>
        <taxon>Pseudomonadati</taxon>
        <taxon>Pseudomonadota</taxon>
        <taxon>Betaproteobacteria</taxon>
        <taxon>Burkholderiales</taxon>
        <taxon>Comamonadaceae</taxon>
        <taxon>Variovorax</taxon>
    </lineage>
</organism>
<proteinExistence type="predicted"/>
<feature type="compositionally biased region" description="Low complexity" evidence="1">
    <location>
        <begin position="250"/>
        <end position="276"/>
    </location>
</feature>
<gene>
    <name evidence="3" type="ORF">A3K87_17755</name>
</gene>
<dbReference type="InterPro" id="IPR017740">
    <property type="entry name" value="TssA-like"/>
</dbReference>
<dbReference type="Proteomes" id="UP000077852">
    <property type="component" value="Unassembled WGS sequence"/>
</dbReference>
<dbReference type="RefSeq" id="WP_081268467.1">
    <property type="nucleotide sequence ID" value="NZ_LVHG01000049.1"/>
</dbReference>
<feature type="region of interest" description="Disordered" evidence="1">
    <location>
        <begin position="250"/>
        <end position="282"/>
    </location>
</feature>
<dbReference type="InterPro" id="IPR010657">
    <property type="entry name" value="ImpA_N"/>
</dbReference>
<comment type="caution">
    <text evidence="3">The sequence shown here is derived from an EMBL/GenBank/DDBJ whole genome shotgun (WGS) entry which is preliminary data.</text>
</comment>
<sequence length="346" mass="36439">MLNNQLAAALLTPIGEASPCGDDLEYDADFTALVSAAQGKPEQQFGDTVIPAVEPEWREVAEQSDAILRRSKDLRAAVLLLRAATRLQGVAGFAAGLRLLTDLLDSFWDGIHPKLDADDDNDPTMRLNALAPLTDEGMGLRDLYDAQVGIARGVGPIRVRDIAIAHNALTAVGGEAAYSMAQVQGGLEAIQAERPEAIQAAVEVPALIDRLHRLIVDRTGRADAVDFDALRGIGRVLNKACAAASGAPADAAGAATGEGDAGTQDASAAAAHPAAPRGEIQNRQDAVQMLDRVIRYLEQAEPGNPAPLLIERAKKLIGVSFLEIMANLAPNAMDTIETVTGRRPSE</sequence>
<name>A0AA91IAI4_VARPD</name>